<dbReference type="EMBL" id="JAOTIF010000004">
    <property type="protein sequence ID" value="MCU7549216.1"/>
    <property type="molecule type" value="Genomic_DNA"/>
</dbReference>
<protein>
    <recommendedName>
        <fullName evidence="3">ASCH domain-containing protein</fullName>
    </recommendedName>
</protein>
<proteinExistence type="predicted"/>
<dbReference type="AlphaFoldDB" id="A0A9X3B857"/>
<name>A0A9X3B857_9BACT</name>
<reference evidence="1" key="1">
    <citation type="submission" date="2022-09" db="EMBL/GenBank/DDBJ databases">
        <authorList>
            <person name="Yuan C."/>
            <person name="Ke Z."/>
        </authorList>
    </citation>
    <scope>NUCLEOTIDE SEQUENCE</scope>
    <source>
        <strain evidence="1">LB-8</strain>
    </source>
</reference>
<dbReference type="Proteomes" id="UP001155483">
    <property type="component" value="Unassembled WGS sequence"/>
</dbReference>
<keyword evidence="2" id="KW-1185">Reference proteome</keyword>
<evidence type="ECO:0000313" key="2">
    <source>
        <dbReference type="Proteomes" id="UP001155483"/>
    </source>
</evidence>
<comment type="caution">
    <text evidence="1">The sequence shown here is derived from an EMBL/GenBank/DDBJ whole genome shotgun (WGS) entry which is preliminary data.</text>
</comment>
<organism evidence="1 2">
    <name type="scientific">Paraflavisolibacter caeni</name>
    <dbReference type="NCBI Taxonomy" id="2982496"/>
    <lineage>
        <taxon>Bacteria</taxon>
        <taxon>Pseudomonadati</taxon>
        <taxon>Bacteroidota</taxon>
        <taxon>Chitinophagia</taxon>
        <taxon>Chitinophagales</taxon>
        <taxon>Chitinophagaceae</taxon>
        <taxon>Paraflavisolibacter</taxon>
    </lineage>
</organism>
<gene>
    <name evidence="1" type="ORF">OCK74_08820</name>
</gene>
<dbReference type="RefSeq" id="WP_279296657.1">
    <property type="nucleotide sequence ID" value="NZ_JAOTIF010000004.1"/>
</dbReference>
<dbReference type="InterPro" id="IPR015947">
    <property type="entry name" value="PUA-like_sf"/>
</dbReference>
<reference evidence="1" key="2">
    <citation type="submission" date="2023-04" db="EMBL/GenBank/DDBJ databases">
        <title>Paracnuella aquatica gen. nov., sp. nov., a member of the family Chitinophagaceae isolated from a hot spring.</title>
        <authorList>
            <person name="Wang C."/>
        </authorList>
    </citation>
    <scope>NUCLEOTIDE SEQUENCE</scope>
    <source>
        <strain evidence="1">LB-8</strain>
    </source>
</reference>
<evidence type="ECO:0000313" key="1">
    <source>
        <dbReference type="EMBL" id="MCU7549216.1"/>
    </source>
</evidence>
<dbReference type="SUPFAM" id="SSF88697">
    <property type="entry name" value="PUA domain-like"/>
    <property type="match status" value="1"/>
</dbReference>
<accession>A0A9X3B857</accession>
<evidence type="ECO:0008006" key="3">
    <source>
        <dbReference type="Google" id="ProtNLM"/>
    </source>
</evidence>
<sequence>MKVLLSIKPEFANKIFSGEKKYEFRRTIFKNKEVKKVIVYASAPIKKVIGEFEIDHILNDDIAVLWQQTKVHAGITEDFFFKYFSKKSTGYAIKVKYAKRYKKPLCIRKDFNSFPPQSFIYI</sequence>
<dbReference type="Gene3D" id="2.30.130.30">
    <property type="entry name" value="Hypothetical protein"/>
    <property type="match status" value="1"/>
</dbReference>